<dbReference type="InterPro" id="IPR015590">
    <property type="entry name" value="Aldehyde_DH_dom"/>
</dbReference>
<dbReference type="GeneID" id="38123079"/>
<feature type="active site" evidence="6">
    <location>
        <position position="273"/>
    </location>
</feature>
<accession>A0A397FYD6</accession>
<evidence type="ECO:0000256" key="4">
    <source>
        <dbReference type="ARBA" id="ARBA00024226"/>
    </source>
</evidence>
<evidence type="ECO:0000256" key="6">
    <source>
        <dbReference type="PROSITE-ProRule" id="PRU10007"/>
    </source>
</evidence>
<dbReference type="InterPro" id="IPR016162">
    <property type="entry name" value="Ald_DH_N"/>
</dbReference>
<proteinExistence type="inferred from homology"/>
<dbReference type="GO" id="GO:0004029">
    <property type="term" value="F:aldehyde dehydrogenase (NAD+) activity"/>
    <property type="evidence" value="ECO:0007669"/>
    <property type="project" value="UniProtKB-EC"/>
</dbReference>
<dbReference type="Proteomes" id="UP000215305">
    <property type="component" value="Unassembled WGS sequence"/>
</dbReference>
<dbReference type="Gene3D" id="3.40.309.10">
    <property type="entry name" value="Aldehyde Dehydrogenase, Chain A, domain 2"/>
    <property type="match status" value="1"/>
</dbReference>
<reference evidence="9" key="1">
    <citation type="submission" date="2018-08" db="EMBL/GenBank/DDBJ databases">
        <title>Draft genome sequence of azole-resistant Aspergillus thermomutatus (Neosartorya pseudofischeri) strain HMR AF 39, isolated from a human nasal aspirate.</title>
        <authorList>
            <person name="Parent-Michaud M."/>
            <person name="Dufresne P.J."/>
            <person name="Fournier E."/>
            <person name="Martineau C."/>
            <person name="Moreira S."/>
            <person name="Perkins V."/>
            <person name="De Repentigny L."/>
            <person name="Dufresne S.F."/>
        </authorList>
    </citation>
    <scope>NUCLEOTIDE SEQUENCE [LARGE SCALE GENOMIC DNA]</scope>
    <source>
        <strain evidence="9">HMR AF 39</strain>
    </source>
</reference>
<keyword evidence="3 7" id="KW-0560">Oxidoreductase</keyword>
<evidence type="ECO:0000256" key="5">
    <source>
        <dbReference type="ARBA" id="ARBA00049194"/>
    </source>
</evidence>
<dbReference type="EMBL" id="NKHU02000387">
    <property type="protein sequence ID" value="RHZ43695.1"/>
    <property type="molecule type" value="Genomic_DNA"/>
</dbReference>
<dbReference type="EC" id="1.2.1.3" evidence="4"/>
<evidence type="ECO:0000313" key="9">
    <source>
        <dbReference type="EMBL" id="RHZ43695.1"/>
    </source>
</evidence>
<comment type="catalytic activity">
    <reaction evidence="5">
        <text>an aldehyde + NAD(+) + H2O = a carboxylate + NADH + 2 H(+)</text>
        <dbReference type="Rhea" id="RHEA:16185"/>
        <dbReference type="ChEBI" id="CHEBI:15377"/>
        <dbReference type="ChEBI" id="CHEBI:15378"/>
        <dbReference type="ChEBI" id="CHEBI:17478"/>
        <dbReference type="ChEBI" id="CHEBI:29067"/>
        <dbReference type="ChEBI" id="CHEBI:57540"/>
        <dbReference type="ChEBI" id="CHEBI:57945"/>
        <dbReference type="EC" id="1.2.1.3"/>
    </reaction>
</comment>
<sequence length="504" mass="54107">MMKSFASTYLAADAGNGQSGAQSPTYPIETRHFIDGEFQPSRSNKTFPLISPATGNLSANVSAAQAEDVDLAVEAASRASKPWAKVSASERRAVMLKICDLIDQHVGEFAYLEAISMGKPVSNYVDHIIGTSILRYYAGKGHDIAGVTSLATDSHLNLTLKQPYGVTAAIIPWNVSLIMMCMKIGPSLIAGNALVMKSSEKSPLTSLLFARLAKQAGLPPGVLNILSGLGKPCGDCLARHMKIRKISFTGSARTGKLVQRAAAESNLKDCTLELGGKSPLVVFEDADLEKAAQAAAFSIMFNSGQICMASTRVYVHRSVATQFLSMYKDKILQVRGHVGDPLDPKTTSGPVADRQQFNTIKEFLEGAKQEACSFSMGDVPTEQKGCFVDPVIIWDPPKNSDIVQKEVFGPVVCVIPFDTEDEAISEANDSEYGLYASVFTRDISRAIHFAKDFEAGTIGINTTSPYHCENLPIGGTKGSGTGRELGSEGLDIWTETKTVFVDLS</sequence>
<dbReference type="InterPro" id="IPR016161">
    <property type="entry name" value="Ald_DH/histidinol_DH"/>
</dbReference>
<dbReference type="Gene3D" id="3.40.605.10">
    <property type="entry name" value="Aldehyde Dehydrogenase, Chain A, domain 1"/>
    <property type="match status" value="1"/>
</dbReference>
<organism evidence="9 10">
    <name type="scientific">Aspergillus thermomutatus</name>
    <name type="common">Neosartorya pseudofischeri</name>
    <dbReference type="NCBI Taxonomy" id="41047"/>
    <lineage>
        <taxon>Eukaryota</taxon>
        <taxon>Fungi</taxon>
        <taxon>Dikarya</taxon>
        <taxon>Ascomycota</taxon>
        <taxon>Pezizomycotina</taxon>
        <taxon>Eurotiomycetes</taxon>
        <taxon>Eurotiomycetidae</taxon>
        <taxon>Eurotiales</taxon>
        <taxon>Aspergillaceae</taxon>
        <taxon>Aspergillus</taxon>
        <taxon>Aspergillus subgen. Fumigati</taxon>
    </lineage>
</organism>
<evidence type="ECO:0000256" key="7">
    <source>
        <dbReference type="RuleBase" id="RU003345"/>
    </source>
</evidence>
<dbReference type="VEuPathDB" id="FungiDB:CDV56_101105"/>
<evidence type="ECO:0000259" key="8">
    <source>
        <dbReference type="Pfam" id="PF00171"/>
    </source>
</evidence>
<dbReference type="InterPro" id="IPR029510">
    <property type="entry name" value="Ald_DH_CS_GLU"/>
</dbReference>
<evidence type="ECO:0000313" key="10">
    <source>
        <dbReference type="Proteomes" id="UP000215305"/>
    </source>
</evidence>
<evidence type="ECO:0000256" key="1">
    <source>
        <dbReference type="ARBA" id="ARBA00004685"/>
    </source>
</evidence>
<name>A0A397FYD6_ASPTH</name>
<evidence type="ECO:0000256" key="2">
    <source>
        <dbReference type="ARBA" id="ARBA00009986"/>
    </source>
</evidence>
<dbReference type="FunFam" id="3.40.605.10:FF:000007">
    <property type="entry name" value="NAD/NADP-dependent betaine aldehyde dehydrogenase"/>
    <property type="match status" value="1"/>
</dbReference>
<dbReference type="RefSeq" id="XP_026609948.1">
    <property type="nucleotide sequence ID" value="XM_026754724.1"/>
</dbReference>
<dbReference type="PROSITE" id="PS00687">
    <property type="entry name" value="ALDEHYDE_DEHYDR_GLU"/>
    <property type="match status" value="1"/>
</dbReference>
<dbReference type="OrthoDB" id="310895at2759"/>
<dbReference type="Pfam" id="PF00171">
    <property type="entry name" value="Aldedh"/>
    <property type="match status" value="1"/>
</dbReference>
<dbReference type="InterPro" id="IPR016163">
    <property type="entry name" value="Ald_DH_C"/>
</dbReference>
<dbReference type="AlphaFoldDB" id="A0A397FYD6"/>
<comment type="pathway">
    <text evidence="1">Mycotoxin biosynthesis.</text>
</comment>
<evidence type="ECO:0000256" key="3">
    <source>
        <dbReference type="ARBA" id="ARBA00023002"/>
    </source>
</evidence>
<dbReference type="STRING" id="41047.A0A397FYD6"/>
<dbReference type="FunFam" id="3.40.309.10:FF:000012">
    <property type="entry name" value="Betaine aldehyde dehydrogenase"/>
    <property type="match status" value="1"/>
</dbReference>
<comment type="similarity">
    <text evidence="2 7">Belongs to the aldehyde dehydrogenase family.</text>
</comment>
<protein>
    <recommendedName>
        <fullName evidence="4">aldehyde dehydrogenase (NAD(+))</fullName>
        <ecNumber evidence="4">1.2.1.3</ecNumber>
    </recommendedName>
</protein>
<dbReference type="SUPFAM" id="SSF53720">
    <property type="entry name" value="ALDH-like"/>
    <property type="match status" value="1"/>
</dbReference>
<dbReference type="PANTHER" id="PTHR11699">
    <property type="entry name" value="ALDEHYDE DEHYDROGENASE-RELATED"/>
    <property type="match status" value="1"/>
</dbReference>
<gene>
    <name evidence="9" type="ORF">CDV56_101105</name>
</gene>
<keyword evidence="10" id="KW-1185">Reference proteome</keyword>
<comment type="caution">
    <text evidence="9">The sequence shown here is derived from an EMBL/GenBank/DDBJ whole genome shotgun (WGS) entry which is preliminary data.</text>
</comment>
<feature type="domain" description="Aldehyde dehydrogenase" evidence="8">
    <location>
        <begin position="40"/>
        <end position="499"/>
    </location>
</feature>